<dbReference type="AlphaFoldDB" id="A0A6L7IWS2"/>
<accession>A0A6L7IWS2</accession>
<evidence type="ECO:0000313" key="2">
    <source>
        <dbReference type="EMBL" id="QOS66730.1"/>
    </source>
</evidence>
<dbReference type="RefSeq" id="WP_160942486.1">
    <property type="nucleotide sequence ID" value="NZ_CP063310.1"/>
</dbReference>
<dbReference type="Proteomes" id="UP000478463">
    <property type="component" value="Chromosome"/>
</dbReference>
<reference evidence="2 3" key="1">
    <citation type="submission" date="2020-10" db="EMBL/GenBank/DDBJ databases">
        <title>Eggerthella sp. nov., isolated from human feces.</title>
        <authorList>
            <person name="Yajun G."/>
        </authorList>
    </citation>
    <scope>NUCLEOTIDE SEQUENCE [LARGE SCALE GENOMIC DNA]</scope>
    <source>
        <strain evidence="2 3">HF-1101</strain>
    </source>
</reference>
<dbReference type="EMBL" id="CP063310">
    <property type="protein sequence ID" value="QOS66730.1"/>
    <property type="molecule type" value="Genomic_DNA"/>
</dbReference>
<organism evidence="2 3">
    <name type="scientific">Eggerthella guodeyinii</name>
    <dbReference type="NCBI Taxonomy" id="2690837"/>
    <lineage>
        <taxon>Bacteria</taxon>
        <taxon>Bacillati</taxon>
        <taxon>Actinomycetota</taxon>
        <taxon>Coriobacteriia</taxon>
        <taxon>Eggerthellales</taxon>
        <taxon>Eggerthellaceae</taxon>
        <taxon>Eggerthella</taxon>
    </lineage>
</organism>
<feature type="domain" description="Ribbon-helix-helix protein CopG" evidence="1">
    <location>
        <begin position="14"/>
        <end position="49"/>
    </location>
</feature>
<dbReference type="KEGG" id="egd:GS424_009135"/>
<protein>
    <submittedName>
        <fullName evidence="2">Ribbon-helix-helix protein, CopG family</fullName>
    </submittedName>
</protein>
<sequence length="53" mass="6292">MGRTEERKNNFKILSCEVPNSLYRKLDSETKLMRKTKSEVIRSALNHYLYSVN</sequence>
<dbReference type="Pfam" id="PF01402">
    <property type="entry name" value="RHH_1"/>
    <property type="match status" value="1"/>
</dbReference>
<gene>
    <name evidence="2" type="ORF">GS424_009135</name>
</gene>
<evidence type="ECO:0000259" key="1">
    <source>
        <dbReference type="Pfam" id="PF01402"/>
    </source>
</evidence>
<dbReference type="GO" id="GO:0006355">
    <property type="term" value="P:regulation of DNA-templated transcription"/>
    <property type="evidence" value="ECO:0007669"/>
    <property type="project" value="InterPro"/>
</dbReference>
<name>A0A6L7IWS2_9ACTN</name>
<evidence type="ECO:0000313" key="3">
    <source>
        <dbReference type="Proteomes" id="UP000478463"/>
    </source>
</evidence>
<dbReference type="InterPro" id="IPR002145">
    <property type="entry name" value="CopG"/>
</dbReference>
<proteinExistence type="predicted"/>